<comment type="cofactor">
    <cofactor evidence="1">
        <name>FMN</name>
        <dbReference type="ChEBI" id="CHEBI:58210"/>
    </cofactor>
</comment>
<protein>
    <submittedName>
        <fullName evidence="7">NADH:flavin oxidoreductase/NADH oxidase</fullName>
    </submittedName>
</protein>
<keyword evidence="2" id="KW-0285">Flavoprotein</keyword>
<evidence type="ECO:0000256" key="2">
    <source>
        <dbReference type="ARBA" id="ARBA00022630"/>
    </source>
</evidence>
<keyword evidence="4" id="KW-0521">NADP</keyword>
<dbReference type="InterPro" id="IPR013785">
    <property type="entry name" value="Aldolase_TIM"/>
</dbReference>
<dbReference type="SUPFAM" id="SSF51395">
    <property type="entry name" value="FMN-linked oxidoreductases"/>
    <property type="match status" value="1"/>
</dbReference>
<dbReference type="KEGG" id="ppru:FDP22_00650"/>
<dbReference type="Gene3D" id="3.20.20.70">
    <property type="entry name" value="Aldolase class I"/>
    <property type="match status" value="1"/>
</dbReference>
<dbReference type="CDD" id="cd02932">
    <property type="entry name" value="OYE_YqiM_FMN"/>
    <property type="match status" value="1"/>
</dbReference>
<evidence type="ECO:0000256" key="1">
    <source>
        <dbReference type="ARBA" id="ARBA00001917"/>
    </source>
</evidence>
<name>A0A5B8FTN3_9RHOB</name>
<accession>A0A5B8FTN3</accession>
<feature type="domain" description="NADH:flavin oxidoreductase/NADH oxidase N-terminal" evidence="6">
    <location>
        <begin position="6"/>
        <end position="343"/>
    </location>
</feature>
<keyword evidence="8" id="KW-1185">Reference proteome</keyword>
<dbReference type="AlphaFoldDB" id="A0A5B8FTN3"/>
<organism evidence="7 8">
    <name type="scientific">Paroceanicella profunda</name>
    <dbReference type="NCBI Taxonomy" id="2579971"/>
    <lineage>
        <taxon>Bacteria</taxon>
        <taxon>Pseudomonadati</taxon>
        <taxon>Pseudomonadota</taxon>
        <taxon>Alphaproteobacteria</taxon>
        <taxon>Rhodobacterales</taxon>
        <taxon>Paracoccaceae</taxon>
        <taxon>Paroceanicella</taxon>
    </lineage>
</organism>
<reference evidence="7 8" key="1">
    <citation type="submission" date="2019-06" db="EMBL/GenBank/DDBJ databases">
        <title>Genome sequence of Rhodobacteraceae bacterium D4M1.</title>
        <authorList>
            <person name="Cao J."/>
        </authorList>
    </citation>
    <scope>NUCLEOTIDE SEQUENCE [LARGE SCALE GENOMIC DNA]</scope>
    <source>
        <strain evidence="7 8">D4M1</strain>
    </source>
</reference>
<dbReference type="InterPro" id="IPR044152">
    <property type="entry name" value="YqjM-like"/>
</dbReference>
<dbReference type="PANTHER" id="PTHR43303">
    <property type="entry name" value="NADPH DEHYDROGENASE C23G7.10C-RELATED"/>
    <property type="match status" value="1"/>
</dbReference>
<evidence type="ECO:0000313" key="8">
    <source>
        <dbReference type="Proteomes" id="UP000305888"/>
    </source>
</evidence>
<dbReference type="Pfam" id="PF00724">
    <property type="entry name" value="Oxidored_FMN"/>
    <property type="match status" value="1"/>
</dbReference>
<proteinExistence type="predicted"/>
<dbReference type="GO" id="GO:0003959">
    <property type="term" value="F:NADPH dehydrogenase activity"/>
    <property type="evidence" value="ECO:0007669"/>
    <property type="project" value="InterPro"/>
</dbReference>
<evidence type="ECO:0000256" key="5">
    <source>
        <dbReference type="ARBA" id="ARBA00023002"/>
    </source>
</evidence>
<dbReference type="RefSeq" id="WP_138577267.1">
    <property type="nucleotide sequence ID" value="NZ_CP040818.1"/>
</dbReference>
<dbReference type="PANTHER" id="PTHR43303:SF4">
    <property type="entry name" value="NADPH DEHYDROGENASE C23G7.10C-RELATED"/>
    <property type="match status" value="1"/>
</dbReference>
<keyword evidence="3" id="KW-0288">FMN</keyword>
<dbReference type="InterPro" id="IPR001155">
    <property type="entry name" value="OxRdtase_FMN_N"/>
</dbReference>
<gene>
    <name evidence="7" type="ORF">FDP22_00650</name>
</gene>
<evidence type="ECO:0000256" key="4">
    <source>
        <dbReference type="ARBA" id="ARBA00022857"/>
    </source>
</evidence>
<evidence type="ECO:0000259" key="6">
    <source>
        <dbReference type="Pfam" id="PF00724"/>
    </source>
</evidence>
<keyword evidence="5" id="KW-0560">Oxidoreductase</keyword>
<dbReference type="EMBL" id="CP040818">
    <property type="protein sequence ID" value="QDL90430.1"/>
    <property type="molecule type" value="Genomic_DNA"/>
</dbReference>
<evidence type="ECO:0000256" key="3">
    <source>
        <dbReference type="ARBA" id="ARBA00022643"/>
    </source>
</evidence>
<evidence type="ECO:0000313" key="7">
    <source>
        <dbReference type="EMBL" id="QDL90430.1"/>
    </source>
</evidence>
<dbReference type="Proteomes" id="UP000305888">
    <property type="component" value="Chromosome"/>
</dbReference>
<dbReference type="GO" id="GO:0050661">
    <property type="term" value="F:NADP binding"/>
    <property type="evidence" value="ECO:0007669"/>
    <property type="project" value="InterPro"/>
</dbReference>
<sequence>MPESALFQPIEVGGLRLENRIVIAPMCQYSAEDGCMTDWHMMHLGQLSHSGAGVLTIEATAVTPEGRISQGDVGLWDDRTEAAMGRVLQGLRRWSAMPVAIQLSHAGRKGSSDLPWRGGAQVPPDQPGGWRPLAPSPMPITPGTAESVAIDADGLTRIRTAFADAARRAARLGIDAIQLHAAHGYLLHSFLSPLSNQRTDAYGGSIENRMRFPLEVFDAVREAFPAERPVTVRVSATDWVEGGWDLEQTLAFARALEARGCAAIHVSTGGLDPRQNIPVAPGYQVPFARRVKQEVSIPVVAVGMVTEPEHAEAIIATGDADMVALARAILYDPRWPWHAAARLQASVRTPPQFWRSQPPGLRGLFRTS</sequence>
<dbReference type="GO" id="GO:0010181">
    <property type="term" value="F:FMN binding"/>
    <property type="evidence" value="ECO:0007669"/>
    <property type="project" value="InterPro"/>
</dbReference>
<dbReference type="OrthoDB" id="9784632at2"/>